<feature type="domain" description="N-acetyltransferase ESCO zinc-finger" evidence="2">
    <location>
        <begin position="214"/>
        <end position="252"/>
    </location>
</feature>
<feature type="compositionally biased region" description="Polar residues" evidence="1">
    <location>
        <begin position="95"/>
        <end position="104"/>
    </location>
</feature>
<feature type="compositionally biased region" description="Basic and acidic residues" evidence="1">
    <location>
        <begin position="24"/>
        <end position="33"/>
    </location>
</feature>
<name>A0ABR1PXE1_9PEZI</name>
<evidence type="ECO:0000259" key="2">
    <source>
        <dbReference type="Pfam" id="PF13878"/>
    </source>
</evidence>
<proteinExistence type="predicted"/>
<accession>A0ABR1PXE1</accession>
<dbReference type="RefSeq" id="XP_066694082.1">
    <property type="nucleotide sequence ID" value="XM_066849939.1"/>
</dbReference>
<dbReference type="Proteomes" id="UP001391051">
    <property type="component" value="Unassembled WGS sequence"/>
</dbReference>
<evidence type="ECO:0000256" key="1">
    <source>
        <dbReference type="SAM" id="MobiDB-lite"/>
    </source>
</evidence>
<gene>
    <name evidence="3" type="ORF">PG986_013717</name>
</gene>
<sequence length="268" mass="29379">MDRDAPSSRVASRPQLRTYSKRTTPRDDSEPPAKKQKTASNVAKPTSAGGVPKATAPDKPMPSPARTLKSKQPELPTPPRAREPAKKGTILSYFKVTSPSSGTATPCEVSSEAVHPPSTPPSSPPALSHDRKRRRRLTTKPSYQTSPELESERDVSESAAEDEPEKRSRSAVILNEASAQKLNQQDQSEESRPEAGKRGATKKTAKPKKTATVQTTIVLSLNETGFVECEECNMLYNSLHEKDVKLHARRHAAVLRKANLGKREEEQD</sequence>
<dbReference type="Pfam" id="PF13878">
    <property type="entry name" value="zf-C2H2_3"/>
    <property type="match status" value="1"/>
</dbReference>
<dbReference type="InterPro" id="IPR028005">
    <property type="entry name" value="AcTrfase_ESCO_Znf_dom"/>
</dbReference>
<feature type="compositionally biased region" description="Polar residues" evidence="1">
    <location>
        <begin position="177"/>
        <end position="186"/>
    </location>
</feature>
<dbReference type="EMBL" id="JAQQWE010000009">
    <property type="protein sequence ID" value="KAK7941330.1"/>
    <property type="molecule type" value="Genomic_DNA"/>
</dbReference>
<feature type="compositionally biased region" description="Basic residues" evidence="1">
    <location>
        <begin position="199"/>
        <end position="209"/>
    </location>
</feature>
<feature type="region of interest" description="Disordered" evidence="1">
    <location>
        <begin position="1"/>
        <end position="213"/>
    </location>
</feature>
<keyword evidence="4" id="KW-1185">Reference proteome</keyword>
<reference evidence="3 4" key="1">
    <citation type="submission" date="2023-01" db="EMBL/GenBank/DDBJ databases">
        <title>Analysis of 21 Apiospora genomes using comparative genomics revels a genus with tremendous synthesis potential of carbohydrate active enzymes and secondary metabolites.</title>
        <authorList>
            <person name="Sorensen T."/>
        </authorList>
    </citation>
    <scope>NUCLEOTIDE SEQUENCE [LARGE SCALE GENOMIC DNA]</scope>
    <source>
        <strain evidence="3 4">CBS 24483</strain>
    </source>
</reference>
<organism evidence="3 4">
    <name type="scientific">Apiospora aurea</name>
    <dbReference type="NCBI Taxonomy" id="335848"/>
    <lineage>
        <taxon>Eukaryota</taxon>
        <taxon>Fungi</taxon>
        <taxon>Dikarya</taxon>
        <taxon>Ascomycota</taxon>
        <taxon>Pezizomycotina</taxon>
        <taxon>Sordariomycetes</taxon>
        <taxon>Xylariomycetidae</taxon>
        <taxon>Amphisphaeriales</taxon>
        <taxon>Apiosporaceae</taxon>
        <taxon>Apiospora</taxon>
    </lineage>
</organism>
<protein>
    <recommendedName>
        <fullName evidence="2">N-acetyltransferase ESCO zinc-finger domain-containing protein</fullName>
    </recommendedName>
</protein>
<evidence type="ECO:0000313" key="4">
    <source>
        <dbReference type="Proteomes" id="UP001391051"/>
    </source>
</evidence>
<evidence type="ECO:0000313" key="3">
    <source>
        <dbReference type="EMBL" id="KAK7941330.1"/>
    </source>
</evidence>
<dbReference type="GeneID" id="92083001"/>
<feature type="compositionally biased region" description="Polar residues" evidence="1">
    <location>
        <begin position="139"/>
        <end position="148"/>
    </location>
</feature>
<comment type="caution">
    <text evidence="3">The sequence shown here is derived from an EMBL/GenBank/DDBJ whole genome shotgun (WGS) entry which is preliminary data.</text>
</comment>